<reference evidence="10 11" key="1">
    <citation type="submission" date="2024-04" db="EMBL/GenBank/DDBJ databases">
        <title>Human intestinal bacterial collection.</title>
        <authorList>
            <person name="Pauvert C."/>
            <person name="Hitch T.C.A."/>
            <person name="Clavel T."/>
        </authorList>
    </citation>
    <scope>NUCLEOTIDE SEQUENCE [LARGE SCALE GENOMIC DNA]</scope>
    <source>
        <strain evidence="10 11">CLA-SR-H026</strain>
    </source>
</reference>
<protein>
    <recommendedName>
        <fullName evidence="8">Biotin transporter</fullName>
    </recommendedName>
</protein>
<evidence type="ECO:0000256" key="5">
    <source>
        <dbReference type="ARBA" id="ARBA00022692"/>
    </source>
</evidence>
<dbReference type="Proteomes" id="UP001481872">
    <property type="component" value="Unassembled WGS sequence"/>
</dbReference>
<keyword evidence="6 9" id="KW-1133">Transmembrane helix</keyword>
<evidence type="ECO:0000256" key="6">
    <source>
        <dbReference type="ARBA" id="ARBA00022989"/>
    </source>
</evidence>
<evidence type="ECO:0000256" key="4">
    <source>
        <dbReference type="ARBA" id="ARBA00022475"/>
    </source>
</evidence>
<dbReference type="Pfam" id="PF02632">
    <property type="entry name" value="BioY"/>
    <property type="match status" value="1"/>
</dbReference>
<keyword evidence="7 8" id="KW-0472">Membrane</keyword>
<dbReference type="PANTHER" id="PTHR34295">
    <property type="entry name" value="BIOTIN TRANSPORTER BIOY"/>
    <property type="match status" value="1"/>
</dbReference>
<feature type="transmembrane region" description="Helical" evidence="9">
    <location>
        <begin position="52"/>
        <end position="69"/>
    </location>
</feature>
<comment type="caution">
    <text evidence="10">The sequence shown here is derived from an EMBL/GenBank/DDBJ whole genome shotgun (WGS) entry which is preliminary data.</text>
</comment>
<sequence length="180" mass="19221">MKTKQLTTMAMYLAIIILSGLLAIPTPLGVPIVLQNMVCALAGAVLGKKNGTLTVFIFLLCIAIGLPVLPGGRSGAAVFFGLTGSYFIGYLLSPFFVGLALEKAKSRGYFTFLAIFVVFGALLINFSGLISLYANSENFAAAFKTMIAFIPVDLVKAVPVAWVAERLYTTQPGFLKEIRA</sequence>
<evidence type="ECO:0000313" key="10">
    <source>
        <dbReference type="EMBL" id="MEQ3354191.1"/>
    </source>
</evidence>
<feature type="transmembrane region" description="Helical" evidence="9">
    <location>
        <begin position="109"/>
        <end position="134"/>
    </location>
</feature>
<evidence type="ECO:0000256" key="7">
    <source>
        <dbReference type="ARBA" id="ARBA00023136"/>
    </source>
</evidence>
<dbReference type="RefSeq" id="WP_148472061.1">
    <property type="nucleotide sequence ID" value="NZ_JAOQJD010000003.1"/>
</dbReference>
<evidence type="ECO:0000256" key="3">
    <source>
        <dbReference type="ARBA" id="ARBA00022448"/>
    </source>
</evidence>
<dbReference type="EMBL" id="JBBNPS010000028">
    <property type="protein sequence ID" value="MEQ3354191.1"/>
    <property type="molecule type" value="Genomic_DNA"/>
</dbReference>
<evidence type="ECO:0000256" key="2">
    <source>
        <dbReference type="ARBA" id="ARBA00010692"/>
    </source>
</evidence>
<feature type="transmembrane region" description="Helical" evidence="9">
    <location>
        <begin position="76"/>
        <end position="97"/>
    </location>
</feature>
<name>A0ABV1J9N1_9FIRM</name>
<organism evidence="10 11">
    <name type="scientific">Aedoeadaptatus acetigenes</name>
    <dbReference type="NCBI Taxonomy" id="2981723"/>
    <lineage>
        <taxon>Bacteria</taxon>
        <taxon>Bacillati</taxon>
        <taxon>Bacillota</taxon>
        <taxon>Tissierellia</taxon>
        <taxon>Tissierellales</taxon>
        <taxon>Peptoniphilaceae</taxon>
        <taxon>Aedoeadaptatus</taxon>
    </lineage>
</organism>
<accession>A0ABV1J9N1</accession>
<keyword evidence="5 9" id="KW-0812">Transmembrane</keyword>
<dbReference type="PIRSF" id="PIRSF016661">
    <property type="entry name" value="BioY"/>
    <property type="match status" value="1"/>
</dbReference>
<dbReference type="PANTHER" id="PTHR34295:SF4">
    <property type="entry name" value="BIOTIN TRANSPORTER BIOY-RELATED"/>
    <property type="match status" value="1"/>
</dbReference>
<evidence type="ECO:0000256" key="8">
    <source>
        <dbReference type="PIRNR" id="PIRNR016661"/>
    </source>
</evidence>
<keyword evidence="3 8" id="KW-0813">Transport</keyword>
<evidence type="ECO:0000256" key="1">
    <source>
        <dbReference type="ARBA" id="ARBA00004651"/>
    </source>
</evidence>
<evidence type="ECO:0000256" key="9">
    <source>
        <dbReference type="SAM" id="Phobius"/>
    </source>
</evidence>
<evidence type="ECO:0000313" key="11">
    <source>
        <dbReference type="Proteomes" id="UP001481872"/>
    </source>
</evidence>
<comment type="similarity">
    <text evidence="2 8">Belongs to the BioY family.</text>
</comment>
<keyword evidence="11" id="KW-1185">Reference proteome</keyword>
<proteinExistence type="inferred from homology"/>
<keyword evidence="4 8" id="KW-1003">Cell membrane</keyword>
<dbReference type="InterPro" id="IPR003784">
    <property type="entry name" value="BioY"/>
</dbReference>
<comment type="subcellular location">
    <subcellularLocation>
        <location evidence="1 8">Cell membrane</location>
        <topology evidence="1 8">Multi-pass membrane protein</topology>
    </subcellularLocation>
</comment>
<gene>
    <name evidence="10" type="ORF">AAA081_07795</name>
</gene>
<dbReference type="Gene3D" id="1.10.1760.20">
    <property type="match status" value="1"/>
</dbReference>